<dbReference type="RefSeq" id="XP_028967021.1">
    <property type="nucleotide sequence ID" value="XM_029111188.1"/>
</dbReference>
<accession>A0AAJ7WH91</accession>
<evidence type="ECO:0000256" key="1">
    <source>
        <dbReference type="ARBA" id="ARBA00022729"/>
    </source>
</evidence>
<dbReference type="InterPro" id="IPR001507">
    <property type="entry name" value="ZP_dom"/>
</dbReference>
<sequence>MPTNGLYFFFLTVDYKVDCSEQQIRIRVNLEGHNITDVYLENLKGYPGCTPNYTEGRTAAMFEIPIRDDFRCGIGKMTNKIQGLKIYFHRVVLEDGASSGSPSLGALVRPRETIFFKCQLADRRRLLLNRTKRANSFPFELVEPDHLNITEYIEAHAPVPYLDIGIRQSGRLLDTSYNVQPGTPLEMVIYLDQKSKATYGILNTFLKVSDSAGKQEEVIIMNGCSIDPYIFSNFKTPDGGDTLSATFKAFKFPESTYVMFSGTVSICINKCKAISCGNGQLGFGRRKREIPAALPKDPNALYSVELSTMLRVRFDDDFFKLNKGALSGEFKEGAAVASRFIEAETRGTSEQQMYTSSSTLSLRRPTQTSVYNLMMLIILVTVMKFR</sequence>
<dbReference type="PANTHER" id="PTHR22907:SF46">
    <property type="entry name" value="ZP DOMAIN-CONTAINING PROTEIN"/>
    <property type="match status" value="1"/>
</dbReference>
<feature type="domain" description="ZP" evidence="2">
    <location>
        <begin position="18"/>
        <end position="283"/>
    </location>
</feature>
<reference evidence="4" key="1">
    <citation type="submission" date="2025-08" db="UniProtKB">
        <authorList>
            <consortium name="RefSeq"/>
        </authorList>
    </citation>
    <scope>IDENTIFICATION</scope>
</reference>
<gene>
    <name evidence="4" type="primary">LOC114827978</name>
</gene>
<dbReference type="KEGG" id="goe:114827978"/>
<keyword evidence="1" id="KW-0732">Signal</keyword>
<organism evidence="3 4">
    <name type="scientific">Galendromus occidentalis</name>
    <name type="common">western predatory mite</name>
    <dbReference type="NCBI Taxonomy" id="34638"/>
    <lineage>
        <taxon>Eukaryota</taxon>
        <taxon>Metazoa</taxon>
        <taxon>Ecdysozoa</taxon>
        <taxon>Arthropoda</taxon>
        <taxon>Chelicerata</taxon>
        <taxon>Arachnida</taxon>
        <taxon>Acari</taxon>
        <taxon>Parasitiformes</taxon>
        <taxon>Mesostigmata</taxon>
        <taxon>Gamasina</taxon>
        <taxon>Phytoseioidea</taxon>
        <taxon>Phytoseiidae</taxon>
        <taxon>Typhlodrominae</taxon>
        <taxon>Galendromus</taxon>
    </lineage>
</organism>
<dbReference type="GeneID" id="114827978"/>
<evidence type="ECO:0000259" key="2">
    <source>
        <dbReference type="PROSITE" id="PS51034"/>
    </source>
</evidence>
<evidence type="ECO:0000313" key="3">
    <source>
        <dbReference type="Proteomes" id="UP000694867"/>
    </source>
</evidence>
<protein>
    <submittedName>
        <fullName evidence="4">Uncharacterized protein LOC114827978</fullName>
    </submittedName>
</protein>
<dbReference type="PANTHER" id="PTHR22907">
    <property type="entry name" value="GH04558P"/>
    <property type="match status" value="1"/>
</dbReference>
<keyword evidence="3" id="KW-1185">Reference proteome</keyword>
<dbReference type="SMART" id="SM00241">
    <property type="entry name" value="ZP"/>
    <property type="match status" value="1"/>
</dbReference>
<evidence type="ECO:0000313" key="4">
    <source>
        <dbReference type="RefSeq" id="XP_028967021.1"/>
    </source>
</evidence>
<dbReference type="PROSITE" id="PS51034">
    <property type="entry name" value="ZP_2"/>
    <property type="match status" value="1"/>
</dbReference>
<dbReference type="InterPro" id="IPR051962">
    <property type="entry name" value="Cuticlin"/>
</dbReference>
<proteinExistence type="predicted"/>
<dbReference type="AlphaFoldDB" id="A0AAJ7WH91"/>
<name>A0AAJ7WH91_9ACAR</name>
<dbReference type="Proteomes" id="UP000694867">
    <property type="component" value="Unplaced"/>
</dbReference>